<dbReference type="PANTHER" id="PTHR34614">
    <property type="match status" value="1"/>
</dbReference>
<dbReference type="PANTHER" id="PTHR34614:SF2">
    <property type="entry name" value="TRANSPOSASE IS4-LIKE DOMAIN-CONTAINING PROTEIN"/>
    <property type="match status" value="1"/>
</dbReference>
<dbReference type="InterPro" id="IPR047654">
    <property type="entry name" value="IS1634_transpos"/>
</dbReference>
<dbReference type="GO" id="GO:0006313">
    <property type="term" value="P:DNA transposition"/>
    <property type="evidence" value="ECO:0007669"/>
    <property type="project" value="InterPro"/>
</dbReference>
<sequence length="579" mass="67326">MNNKPKGLYLAKIVSKYKDREYFTYLLRRSYREDGKVKQQTIANLTELPEVTRELVKESLQGRVFLPSEEAIEITRSRAHGNVAVISKVMEDLGISELLSSRRSRESDLIEAMIVARIINPQTKLSTIRWWDNTTIPEEFSVEDADEDELYTALDWLLQRQETIERKLAQRHLREGSLVLYDVSSSYYEGSHCELASYGYNRDKKKGKKQIVYGLMTDSKGIPISIQVYPGCTSDTKTIGEQVDKVKEEFKVERFVVVGDRGMLTQGQIDRLKALGGVDWISAFRGPTIKSLFENGYLQLSLFDERDLLEIDSPDYPGERLIVCRNPFLAEERRRTREDLLRATEENLNKLLRRIASGRLREAGKIGQALGRIENRYKMAKHFIFKIEDGKFDYRRNEESIAFEASLDGFYIIRTSVEKEKLTAEEVVYSYKSLSRVERAFRTLKGVDLKIRPIHHWLEKRVRAHIFLCMLAYYVEWHLRELWKSLIFTDEYTDREHVLQAIRSKSALEKTRKKKLSDGTPVHSFQTLLSEMSTIICNDARVPAVPEMLSFTIITTPNEVQRKALELVGLKQLRKRRQK</sequence>
<dbReference type="Pfam" id="PF01609">
    <property type="entry name" value="DDE_Tnp_1"/>
    <property type="match status" value="1"/>
</dbReference>
<dbReference type="AlphaFoldDB" id="A0A7C1CVE2"/>
<protein>
    <submittedName>
        <fullName evidence="3">IS1634 family transposase</fullName>
    </submittedName>
</protein>
<dbReference type="NCBIfam" id="NF033559">
    <property type="entry name" value="transpos_IS1634"/>
    <property type="match status" value="1"/>
</dbReference>
<dbReference type="GO" id="GO:0003677">
    <property type="term" value="F:DNA binding"/>
    <property type="evidence" value="ECO:0007669"/>
    <property type="project" value="InterPro"/>
</dbReference>
<gene>
    <name evidence="3" type="ORF">ENN47_07220</name>
</gene>
<dbReference type="GO" id="GO:0004803">
    <property type="term" value="F:transposase activity"/>
    <property type="evidence" value="ECO:0007669"/>
    <property type="project" value="InterPro"/>
</dbReference>
<dbReference type="SUPFAM" id="SSF53098">
    <property type="entry name" value="Ribonuclease H-like"/>
    <property type="match status" value="1"/>
</dbReference>
<keyword evidence="1" id="KW-0175">Coiled coil</keyword>
<dbReference type="Proteomes" id="UP000886198">
    <property type="component" value="Unassembled WGS sequence"/>
</dbReference>
<comment type="caution">
    <text evidence="3">The sequence shown here is derived from an EMBL/GenBank/DDBJ whole genome shotgun (WGS) entry which is preliminary data.</text>
</comment>
<dbReference type="InterPro" id="IPR012337">
    <property type="entry name" value="RNaseH-like_sf"/>
</dbReference>
<dbReference type="EMBL" id="DSBT01000197">
    <property type="protein sequence ID" value="HDP77958.1"/>
    <property type="molecule type" value="Genomic_DNA"/>
</dbReference>
<dbReference type="InterPro" id="IPR002559">
    <property type="entry name" value="Transposase_11"/>
</dbReference>
<accession>A0A7C1CVE2</accession>
<proteinExistence type="predicted"/>
<reference evidence="3" key="1">
    <citation type="journal article" date="2020" name="mSystems">
        <title>Genome- and Community-Level Interaction Insights into Carbon Utilization and Element Cycling Functions of Hydrothermarchaeota in Hydrothermal Sediment.</title>
        <authorList>
            <person name="Zhou Z."/>
            <person name="Liu Y."/>
            <person name="Xu W."/>
            <person name="Pan J."/>
            <person name="Luo Z.H."/>
            <person name="Li M."/>
        </authorList>
    </citation>
    <scope>NUCLEOTIDE SEQUENCE [LARGE SCALE GENOMIC DNA]</scope>
    <source>
        <strain evidence="3">SpSt-1179</strain>
    </source>
</reference>
<organism evidence="3">
    <name type="scientific">Mesotoga infera</name>
    <dbReference type="NCBI Taxonomy" id="1236046"/>
    <lineage>
        <taxon>Bacteria</taxon>
        <taxon>Thermotogati</taxon>
        <taxon>Thermotogota</taxon>
        <taxon>Thermotogae</taxon>
        <taxon>Kosmotogales</taxon>
        <taxon>Kosmotogaceae</taxon>
        <taxon>Mesotoga</taxon>
    </lineage>
</organism>
<name>A0A7C1CVE2_9BACT</name>
<feature type="domain" description="Transposase IS4-like" evidence="2">
    <location>
        <begin position="181"/>
        <end position="473"/>
    </location>
</feature>
<evidence type="ECO:0000313" key="3">
    <source>
        <dbReference type="EMBL" id="HDP77958.1"/>
    </source>
</evidence>
<evidence type="ECO:0000259" key="2">
    <source>
        <dbReference type="Pfam" id="PF01609"/>
    </source>
</evidence>
<evidence type="ECO:0000256" key="1">
    <source>
        <dbReference type="SAM" id="Coils"/>
    </source>
</evidence>
<feature type="coiled-coil region" evidence="1">
    <location>
        <begin position="334"/>
        <end position="361"/>
    </location>
</feature>